<evidence type="ECO:0000313" key="2">
    <source>
        <dbReference type="EMBL" id="TWT52903.1"/>
    </source>
</evidence>
<gene>
    <name evidence="2" type="ORF">Pla22_05310</name>
</gene>
<keyword evidence="1" id="KW-0812">Transmembrane</keyword>
<evidence type="ECO:0000313" key="3">
    <source>
        <dbReference type="Proteomes" id="UP000316598"/>
    </source>
</evidence>
<feature type="transmembrane region" description="Helical" evidence="1">
    <location>
        <begin position="52"/>
        <end position="79"/>
    </location>
</feature>
<name>A0A5C5WS41_9BACT</name>
<organism evidence="2 3">
    <name type="scientific">Rubripirellula amarantea</name>
    <dbReference type="NCBI Taxonomy" id="2527999"/>
    <lineage>
        <taxon>Bacteria</taxon>
        <taxon>Pseudomonadati</taxon>
        <taxon>Planctomycetota</taxon>
        <taxon>Planctomycetia</taxon>
        <taxon>Pirellulales</taxon>
        <taxon>Pirellulaceae</taxon>
        <taxon>Rubripirellula</taxon>
    </lineage>
</organism>
<accession>A0A5C5WS41</accession>
<keyword evidence="1" id="KW-0472">Membrane</keyword>
<evidence type="ECO:0000256" key="1">
    <source>
        <dbReference type="SAM" id="Phobius"/>
    </source>
</evidence>
<dbReference type="EMBL" id="SJPI01000001">
    <property type="protein sequence ID" value="TWT52903.1"/>
    <property type="molecule type" value="Genomic_DNA"/>
</dbReference>
<dbReference type="Proteomes" id="UP000316598">
    <property type="component" value="Unassembled WGS sequence"/>
</dbReference>
<comment type="caution">
    <text evidence="2">The sequence shown here is derived from an EMBL/GenBank/DDBJ whole genome shotgun (WGS) entry which is preliminary data.</text>
</comment>
<keyword evidence="3" id="KW-1185">Reference proteome</keyword>
<dbReference type="AlphaFoldDB" id="A0A5C5WS41"/>
<sequence>MLSSHGDLIHSSDLTLLDSQTNERLKFANDDLIELPIMAISPESLQPSFAKFVFSFFTHLIQSSWITLAGLLTLVCITFSKRKRSGLSNA</sequence>
<protein>
    <submittedName>
        <fullName evidence="2">Uncharacterized protein</fullName>
    </submittedName>
</protein>
<reference evidence="2 3" key="1">
    <citation type="submission" date="2019-02" db="EMBL/GenBank/DDBJ databases">
        <title>Deep-cultivation of Planctomycetes and their phenomic and genomic characterization uncovers novel biology.</title>
        <authorList>
            <person name="Wiegand S."/>
            <person name="Jogler M."/>
            <person name="Boedeker C."/>
            <person name="Pinto D."/>
            <person name="Vollmers J."/>
            <person name="Rivas-Marin E."/>
            <person name="Kohn T."/>
            <person name="Peeters S.H."/>
            <person name="Heuer A."/>
            <person name="Rast P."/>
            <person name="Oberbeckmann S."/>
            <person name="Bunk B."/>
            <person name="Jeske O."/>
            <person name="Meyerdierks A."/>
            <person name="Storesund J.E."/>
            <person name="Kallscheuer N."/>
            <person name="Luecker S."/>
            <person name="Lage O.M."/>
            <person name="Pohl T."/>
            <person name="Merkel B.J."/>
            <person name="Hornburger P."/>
            <person name="Mueller R.-W."/>
            <person name="Bruemmer F."/>
            <person name="Labrenz M."/>
            <person name="Spormann A.M."/>
            <person name="Op Den Camp H."/>
            <person name="Overmann J."/>
            <person name="Amann R."/>
            <person name="Jetten M.S.M."/>
            <person name="Mascher T."/>
            <person name="Medema M.H."/>
            <person name="Devos D.P."/>
            <person name="Kaster A.-K."/>
            <person name="Ovreas L."/>
            <person name="Rohde M."/>
            <person name="Galperin M.Y."/>
            <person name="Jogler C."/>
        </authorList>
    </citation>
    <scope>NUCLEOTIDE SEQUENCE [LARGE SCALE GENOMIC DNA]</scope>
    <source>
        <strain evidence="2 3">Pla22</strain>
    </source>
</reference>
<proteinExistence type="predicted"/>
<keyword evidence="1" id="KW-1133">Transmembrane helix</keyword>